<reference evidence="4" key="2">
    <citation type="submission" date="2020-09" db="EMBL/GenBank/DDBJ databases">
        <authorList>
            <person name="Sun Q."/>
            <person name="Zhou Y."/>
        </authorList>
    </citation>
    <scope>NUCLEOTIDE SEQUENCE</scope>
    <source>
        <strain evidence="4">CGMCC 4.5737</strain>
    </source>
</reference>
<organism evidence="4 5">
    <name type="scientific">Longimycelium tulufanense</name>
    <dbReference type="NCBI Taxonomy" id="907463"/>
    <lineage>
        <taxon>Bacteria</taxon>
        <taxon>Bacillati</taxon>
        <taxon>Actinomycetota</taxon>
        <taxon>Actinomycetes</taxon>
        <taxon>Pseudonocardiales</taxon>
        <taxon>Pseudonocardiaceae</taxon>
        <taxon>Longimycelium</taxon>
    </lineage>
</organism>
<sequence>MADVEFRRARRADVPAIVDMLADDVLGSGRERPGDPAYLAAFDLIDAEPGQLLVVAEEAGEVVGTLQLSFLPGLSLLGATRALVEAVRVRRDRRGGGLGERLLRWAVEEARRRGCALVQLTSNAEREDARRFYVRLGFEPSHVGFKLNLRG</sequence>
<evidence type="ECO:0000313" key="4">
    <source>
        <dbReference type="EMBL" id="GGM40512.1"/>
    </source>
</evidence>
<gene>
    <name evidence="4" type="ORF">GCM10012275_09340</name>
</gene>
<proteinExistence type="predicted"/>
<evidence type="ECO:0000256" key="2">
    <source>
        <dbReference type="ARBA" id="ARBA00023315"/>
    </source>
</evidence>
<dbReference type="PANTHER" id="PTHR43877">
    <property type="entry name" value="AMINOALKYLPHOSPHONATE N-ACETYLTRANSFERASE-RELATED-RELATED"/>
    <property type="match status" value="1"/>
</dbReference>
<dbReference type="InterPro" id="IPR016181">
    <property type="entry name" value="Acyl_CoA_acyltransferase"/>
</dbReference>
<reference evidence="4" key="1">
    <citation type="journal article" date="2014" name="Int. J. Syst. Evol. Microbiol.">
        <title>Complete genome sequence of Corynebacterium casei LMG S-19264T (=DSM 44701T), isolated from a smear-ripened cheese.</title>
        <authorList>
            <consortium name="US DOE Joint Genome Institute (JGI-PGF)"/>
            <person name="Walter F."/>
            <person name="Albersmeier A."/>
            <person name="Kalinowski J."/>
            <person name="Ruckert C."/>
        </authorList>
    </citation>
    <scope>NUCLEOTIDE SEQUENCE</scope>
    <source>
        <strain evidence="4">CGMCC 4.5737</strain>
    </source>
</reference>
<comment type="caution">
    <text evidence="4">The sequence shown here is derived from an EMBL/GenBank/DDBJ whole genome shotgun (WGS) entry which is preliminary data.</text>
</comment>
<dbReference type="AlphaFoldDB" id="A0A8J3C6L4"/>
<name>A0A8J3C6L4_9PSEU</name>
<feature type="domain" description="N-acetyltransferase" evidence="3">
    <location>
        <begin position="4"/>
        <end position="151"/>
    </location>
</feature>
<dbReference type="SUPFAM" id="SSF55729">
    <property type="entry name" value="Acyl-CoA N-acyltransferases (Nat)"/>
    <property type="match status" value="1"/>
</dbReference>
<dbReference type="RefSeq" id="WP_189054125.1">
    <property type="nucleotide sequence ID" value="NZ_BMMK01000002.1"/>
</dbReference>
<keyword evidence="1" id="KW-0808">Transferase</keyword>
<dbReference type="Pfam" id="PF00583">
    <property type="entry name" value="Acetyltransf_1"/>
    <property type="match status" value="1"/>
</dbReference>
<keyword evidence="5" id="KW-1185">Reference proteome</keyword>
<evidence type="ECO:0000256" key="1">
    <source>
        <dbReference type="ARBA" id="ARBA00022679"/>
    </source>
</evidence>
<dbReference type="PROSITE" id="PS51186">
    <property type="entry name" value="GNAT"/>
    <property type="match status" value="1"/>
</dbReference>
<dbReference type="GO" id="GO:0016747">
    <property type="term" value="F:acyltransferase activity, transferring groups other than amino-acyl groups"/>
    <property type="evidence" value="ECO:0007669"/>
    <property type="project" value="InterPro"/>
</dbReference>
<dbReference type="EMBL" id="BMMK01000002">
    <property type="protein sequence ID" value="GGM40512.1"/>
    <property type="molecule type" value="Genomic_DNA"/>
</dbReference>
<dbReference type="Proteomes" id="UP000637578">
    <property type="component" value="Unassembled WGS sequence"/>
</dbReference>
<protein>
    <submittedName>
        <fullName evidence="4">N-acetyltransferase</fullName>
    </submittedName>
</protein>
<dbReference type="InterPro" id="IPR050832">
    <property type="entry name" value="Bact_Acetyltransf"/>
</dbReference>
<evidence type="ECO:0000313" key="5">
    <source>
        <dbReference type="Proteomes" id="UP000637578"/>
    </source>
</evidence>
<accession>A0A8J3C6L4</accession>
<dbReference type="InterPro" id="IPR000182">
    <property type="entry name" value="GNAT_dom"/>
</dbReference>
<keyword evidence="2" id="KW-0012">Acyltransferase</keyword>
<dbReference type="Gene3D" id="3.40.630.30">
    <property type="match status" value="1"/>
</dbReference>
<evidence type="ECO:0000259" key="3">
    <source>
        <dbReference type="PROSITE" id="PS51186"/>
    </source>
</evidence>